<dbReference type="Proteomes" id="UP000245712">
    <property type="component" value="Unassembled WGS sequence"/>
</dbReference>
<name>A0ABX5KSB5_9BURK</name>
<keyword evidence="2" id="KW-1185">Reference proteome</keyword>
<evidence type="ECO:0000313" key="1">
    <source>
        <dbReference type="EMBL" id="PVX83211.1"/>
    </source>
</evidence>
<protein>
    <submittedName>
        <fullName evidence="1">Uncharacterized protein</fullName>
    </submittedName>
</protein>
<accession>A0ABX5KSB5</accession>
<proteinExistence type="predicted"/>
<reference evidence="1 2" key="1">
    <citation type="submission" date="2018-05" db="EMBL/GenBank/DDBJ databases">
        <title>Genomic Encyclopedia of Type Strains, Phase IV (KMG-V): Genome sequencing to study the core and pangenomes of soil and plant-associated prokaryotes.</title>
        <authorList>
            <person name="Whitman W."/>
        </authorList>
    </citation>
    <scope>NUCLEOTIDE SEQUENCE [LARGE SCALE GENOMIC DNA]</scope>
    <source>
        <strain evidence="1 2">SCZa-39</strain>
    </source>
</reference>
<sequence length="232" mass="24496">MTQLVRTAAYAASQHLAQQGLVVKGSHLSEVIAALLGYGTHAALTVDEANLALDYHLDDAEILVLNRPMGEGRARQEGMGMSSMVAAAVVTTCIEALVASAAPTPVFVGIADFYDAHARQALAEAIYEADDVADVMAGSNAMFPEEPELPEECPLTTDLWTAAAIWTIEADGEMTGEYDPDGDRMFNGDTLQCRGWLSFLKAGRAGLLMLDSGGGAAADDSWRDAGSDDDQP</sequence>
<dbReference type="EMBL" id="QEOB01000007">
    <property type="protein sequence ID" value="PVX83211.1"/>
    <property type="molecule type" value="Genomic_DNA"/>
</dbReference>
<gene>
    <name evidence="1" type="ORF">C7402_107117</name>
</gene>
<comment type="caution">
    <text evidence="1">The sequence shown here is derived from an EMBL/GenBank/DDBJ whole genome shotgun (WGS) entry which is preliminary data.</text>
</comment>
<evidence type="ECO:0000313" key="2">
    <source>
        <dbReference type="Proteomes" id="UP000245712"/>
    </source>
</evidence>
<dbReference type="RefSeq" id="WP_116611318.1">
    <property type="nucleotide sequence ID" value="NZ_QEOB01000007.1"/>
</dbReference>
<organism evidence="1 2">
    <name type="scientific">Paraburkholderia unamae</name>
    <dbReference type="NCBI Taxonomy" id="219649"/>
    <lineage>
        <taxon>Bacteria</taxon>
        <taxon>Pseudomonadati</taxon>
        <taxon>Pseudomonadota</taxon>
        <taxon>Betaproteobacteria</taxon>
        <taxon>Burkholderiales</taxon>
        <taxon>Burkholderiaceae</taxon>
        <taxon>Paraburkholderia</taxon>
    </lineage>
</organism>